<dbReference type="EMBL" id="JAAAMV010000003">
    <property type="protein sequence ID" value="NBD23687.1"/>
    <property type="molecule type" value="Genomic_DNA"/>
</dbReference>
<dbReference type="PROSITE" id="PS00061">
    <property type="entry name" value="ADH_SHORT"/>
    <property type="match status" value="1"/>
</dbReference>
<dbReference type="SUPFAM" id="SSF51735">
    <property type="entry name" value="NAD(P)-binding Rossmann-fold domains"/>
    <property type="match status" value="1"/>
</dbReference>
<evidence type="ECO:0000256" key="1">
    <source>
        <dbReference type="ARBA" id="ARBA00006484"/>
    </source>
</evidence>
<proteinExistence type="inferred from homology"/>
<dbReference type="RefSeq" id="WP_161742409.1">
    <property type="nucleotide sequence ID" value="NZ_JAAAMV010000003.1"/>
</dbReference>
<organism evidence="3 4">
    <name type="scientific">Paenibacillus glycinis</name>
    <dbReference type="NCBI Taxonomy" id="2697035"/>
    <lineage>
        <taxon>Bacteria</taxon>
        <taxon>Bacillati</taxon>
        <taxon>Bacillota</taxon>
        <taxon>Bacilli</taxon>
        <taxon>Bacillales</taxon>
        <taxon>Paenibacillaceae</taxon>
        <taxon>Paenibacillus</taxon>
    </lineage>
</organism>
<comment type="similarity">
    <text evidence="1">Belongs to the short-chain dehydrogenases/reductases (SDR) family.</text>
</comment>
<dbReference type="InterPro" id="IPR057326">
    <property type="entry name" value="KR_dom"/>
</dbReference>
<feature type="domain" description="Ketoreductase" evidence="2">
    <location>
        <begin position="11"/>
        <end position="190"/>
    </location>
</feature>
<dbReference type="PRINTS" id="PR00080">
    <property type="entry name" value="SDRFAMILY"/>
</dbReference>
<comment type="caution">
    <text evidence="3">The sequence shown here is derived from an EMBL/GenBank/DDBJ whole genome shotgun (WGS) entry which is preliminary data.</text>
</comment>
<dbReference type="InterPro" id="IPR020904">
    <property type="entry name" value="Sc_DH/Rdtase_CS"/>
</dbReference>
<dbReference type="InterPro" id="IPR002347">
    <property type="entry name" value="SDR_fam"/>
</dbReference>
<dbReference type="PRINTS" id="PR00081">
    <property type="entry name" value="GDHRDH"/>
</dbReference>
<dbReference type="PANTHER" id="PTHR42879">
    <property type="entry name" value="3-OXOACYL-(ACYL-CARRIER-PROTEIN) REDUCTASE"/>
    <property type="match status" value="1"/>
</dbReference>
<dbReference type="Gene3D" id="3.40.50.720">
    <property type="entry name" value="NAD(P)-binding Rossmann-like Domain"/>
    <property type="match status" value="1"/>
</dbReference>
<accession>A0ABW9XM52</accession>
<sequence>MTIQTSGLTGKTAFVTGGSRGIGEAIVKRLASEGAAVAFTYANSAVKAEQLAKEIEAGGGRALAIRADAQDADAVKKALNEAARTLGAINILVNNAGLLNVKPYDQFTMDEFDRMVAVNIRAVFAAVQAAAPSMVEGDRIITIGSVNADASGFPGMSLYSMSKAAVAGMTRGLARDLAAQGVTVNNIQPGPVDTDMNPAEGANAPFLKSLMALGRYGTSAEIAGLVAYLASPEAAYITGASIDANGGFMI</sequence>
<evidence type="ECO:0000313" key="3">
    <source>
        <dbReference type="EMBL" id="NBD23687.1"/>
    </source>
</evidence>
<gene>
    <name evidence="3" type="ORF">GT019_07375</name>
</gene>
<dbReference type="InterPro" id="IPR036291">
    <property type="entry name" value="NAD(P)-bd_dom_sf"/>
</dbReference>
<evidence type="ECO:0000313" key="4">
    <source>
        <dbReference type="Proteomes" id="UP000665561"/>
    </source>
</evidence>
<keyword evidence="4" id="KW-1185">Reference proteome</keyword>
<dbReference type="Pfam" id="PF13561">
    <property type="entry name" value="adh_short_C2"/>
    <property type="match status" value="1"/>
</dbReference>
<protein>
    <submittedName>
        <fullName evidence="3">SDR family oxidoreductase</fullName>
    </submittedName>
</protein>
<reference evidence="3 4" key="1">
    <citation type="submission" date="2020-01" db="EMBL/GenBank/DDBJ databases">
        <title>Paenibacillus soybeanensis sp. nov. isolated from the nodules of soybean (Glycine max(L.) Merr).</title>
        <authorList>
            <person name="Wang H."/>
        </authorList>
    </citation>
    <scope>NUCLEOTIDE SEQUENCE [LARGE SCALE GENOMIC DNA]</scope>
    <source>
        <strain evidence="3 4">T1</strain>
    </source>
</reference>
<evidence type="ECO:0000259" key="2">
    <source>
        <dbReference type="SMART" id="SM00822"/>
    </source>
</evidence>
<dbReference type="PANTHER" id="PTHR42879:SF2">
    <property type="entry name" value="3-OXOACYL-[ACYL-CARRIER-PROTEIN] REDUCTASE FABG"/>
    <property type="match status" value="1"/>
</dbReference>
<dbReference type="InterPro" id="IPR050259">
    <property type="entry name" value="SDR"/>
</dbReference>
<name>A0ABW9XM52_9BACL</name>
<dbReference type="Proteomes" id="UP000665561">
    <property type="component" value="Unassembled WGS sequence"/>
</dbReference>
<dbReference type="SMART" id="SM00822">
    <property type="entry name" value="PKS_KR"/>
    <property type="match status" value="1"/>
</dbReference>